<proteinExistence type="predicted"/>
<evidence type="ECO:0000313" key="1">
    <source>
        <dbReference type="EMBL" id="KAL0307769.1"/>
    </source>
</evidence>
<gene>
    <name evidence="1" type="ORF">Sangu_3011600</name>
</gene>
<name>A0AAW2KLM1_9LAMI</name>
<dbReference type="AlphaFoldDB" id="A0AAW2KLM1"/>
<protein>
    <submittedName>
        <fullName evidence="1">Uncharacterized protein</fullName>
    </submittedName>
</protein>
<reference evidence="1" key="2">
    <citation type="journal article" date="2024" name="Plant">
        <title>Genomic evolution and insights into agronomic trait innovations of Sesamum species.</title>
        <authorList>
            <person name="Miao H."/>
            <person name="Wang L."/>
            <person name="Qu L."/>
            <person name="Liu H."/>
            <person name="Sun Y."/>
            <person name="Le M."/>
            <person name="Wang Q."/>
            <person name="Wei S."/>
            <person name="Zheng Y."/>
            <person name="Lin W."/>
            <person name="Duan Y."/>
            <person name="Cao H."/>
            <person name="Xiong S."/>
            <person name="Wang X."/>
            <person name="Wei L."/>
            <person name="Li C."/>
            <person name="Ma Q."/>
            <person name="Ju M."/>
            <person name="Zhao R."/>
            <person name="Li G."/>
            <person name="Mu C."/>
            <person name="Tian Q."/>
            <person name="Mei H."/>
            <person name="Zhang T."/>
            <person name="Gao T."/>
            <person name="Zhang H."/>
        </authorList>
    </citation>
    <scope>NUCLEOTIDE SEQUENCE</scope>
    <source>
        <strain evidence="1">G01</strain>
    </source>
</reference>
<reference evidence="1" key="1">
    <citation type="submission" date="2020-06" db="EMBL/GenBank/DDBJ databases">
        <authorList>
            <person name="Li T."/>
            <person name="Hu X."/>
            <person name="Zhang T."/>
            <person name="Song X."/>
            <person name="Zhang H."/>
            <person name="Dai N."/>
            <person name="Sheng W."/>
            <person name="Hou X."/>
            <person name="Wei L."/>
        </authorList>
    </citation>
    <scope>NUCLEOTIDE SEQUENCE</scope>
    <source>
        <strain evidence="1">G01</strain>
        <tissue evidence="1">Leaf</tissue>
    </source>
</reference>
<organism evidence="1">
    <name type="scientific">Sesamum angustifolium</name>
    <dbReference type="NCBI Taxonomy" id="2727405"/>
    <lineage>
        <taxon>Eukaryota</taxon>
        <taxon>Viridiplantae</taxon>
        <taxon>Streptophyta</taxon>
        <taxon>Embryophyta</taxon>
        <taxon>Tracheophyta</taxon>
        <taxon>Spermatophyta</taxon>
        <taxon>Magnoliopsida</taxon>
        <taxon>eudicotyledons</taxon>
        <taxon>Gunneridae</taxon>
        <taxon>Pentapetalae</taxon>
        <taxon>asterids</taxon>
        <taxon>lamiids</taxon>
        <taxon>Lamiales</taxon>
        <taxon>Pedaliaceae</taxon>
        <taxon>Sesamum</taxon>
    </lineage>
</organism>
<dbReference type="EMBL" id="JACGWK010000065">
    <property type="protein sequence ID" value="KAL0307769.1"/>
    <property type="molecule type" value="Genomic_DNA"/>
</dbReference>
<accession>A0AAW2KLM1</accession>
<sequence length="92" mass="9880">MELGDVPLESVDTSLYGFAGDVVHPLGQISLPLSLGSEPAQKTTIVCFLAVDMPSAYNLHEEHGASSLAALGILPCQTQEYRPTQHGYPRNQ</sequence>
<comment type="caution">
    <text evidence="1">The sequence shown here is derived from an EMBL/GenBank/DDBJ whole genome shotgun (WGS) entry which is preliminary data.</text>
</comment>